<organism evidence="1 2">
    <name type="scientific">Larimichthys crocea</name>
    <name type="common">Large yellow croaker</name>
    <name type="synonym">Pseudosciaena crocea</name>
    <dbReference type="NCBI Taxonomy" id="215358"/>
    <lineage>
        <taxon>Eukaryota</taxon>
        <taxon>Metazoa</taxon>
        <taxon>Chordata</taxon>
        <taxon>Craniata</taxon>
        <taxon>Vertebrata</taxon>
        <taxon>Euteleostomi</taxon>
        <taxon>Actinopterygii</taxon>
        <taxon>Neopterygii</taxon>
        <taxon>Teleostei</taxon>
        <taxon>Neoteleostei</taxon>
        <taxon>Acanthomorphata</taxon>
        <taxon>Eupercaria</taxon>
        <taxon>Sciaenidae</taxon>
        <taxon>Larimichthys</taxon>
    </lineage>
</organism>
<accession>A0ACD3QUB5</accession>
<protein>
    <submittedName>
        <fullName evidence="1">Uncharacterized protein</fullName>
    </submittedName>
</protein>
<dbReference type="EMBL" id="CM011687">
    <property type="protein sequence ID" value="TMS10752.1"/>
    <property type="molecule type" value="Genomic_DNA"/>
</dbReference>
<reference evidence="1" key="1">
    <citation type="submission" date="2018-11" db="EMBL/GenBank/DDBJ databases">
        <title>The sequence and de novo assembly of Larimichthys crocea genome using PacBio and Hi-C technologies.</title>
        <authorList>
            <person name="Xu P."/>
            <person name="Chen B."/>
            <person name="Zhou Z."/>
            <person name="Ke Q."/>
            <person name="Wu Y."/>
            <person name="Bai H."/>
            <person name="Pu F."/>
        </authorList>
    </citation>
    <scope>NUCLEOTIDE SEQUENCE</scope>
    <source>
        <tissue evidence="1">Muscle</tissue>
    </source>
</reference>
<gene>
    <name evidence="1" type="ORF">E3U43_019745</name>
</gene>
<sequence>MKWWREHLELELQLTQKEVSQTEKLQEERQELQHKQLGEEEIKVCEGSKKFLQNQHEKLQKQLQEWQQHSNQTVQEKELQLNSLYRLKTVNLDRLTDMRRKSRAMEQVVEEDRVEQEVLRQQQAEIRAATKLQAWWRGCMIRRGLGSFKKEEDKKGKKKKKEGKKKKK</sequence>
<proteinExistence type="predicted"/>
<name>A0ACD3QUB5_LARCR</name>
<dbReference type="Proteomes" id="UP000793456">
    <property type="component" value="Chromosome XIV"/>
</dbReference>
<evidence type="ECO:0000313" key="2">
    <source>
        <dbReference type="Proteomes" id="UP000793456"/>
    </source>
</evidence>
<keyword evidence="2" id="KW-1185">Reference proteome</keyword>
<evidence type="ECO:0000313" key="1">
    <source>
        <dbReference type="EMBL" id="TMS10752.1"/>
    </source>
</evidence>
<comment type="caution">
    <text evidence="1">The sequence shown here is derived from an EMBL/GenBank/DDBJ whole genome shotgun (WGS) entry which is preliminary data.</text>
</comment>